<feature type="region of interest" description="Disordered" evidence="1">
    <location>
        <begin position="32"/>
        <end position="51"/>
    </location>
</feature>
<proteinExistence type="predicted"/>
<reference evidence="2 3" key="1">
    <citation type="journal article" date="2002" name="Nature">
        <title>Comparison of the genomes of two Xanthomonas pathogens with differing host specificities.</title>
        <authorList>
            <person name="da Silva A.C."/>
            <person name="Ferro J.A."/>
            <person name="Reinach F.C."/>
            <person name="Farah C.S."/>
            <person name="Furlan L.R."/>
            <person name="Quaggio R.B."/>
            <person name="Monteiro-Vitorello C.B."/>
            <person name="Van Sluys M.A."/>
            <person name="Almeida N.F."/>
            <person name="Alves L.M."/>
            <person name="do Amaral A.M."/>
            <person name="Bertolini M.C."/>
            <person name="Camargo L.E."/>
            <person name="Camarotte G."/>
            <person name="Cannavan F."/>
            <person name="Cardozo J."/>
            <person name="Chambergo F."/>
            <person name="Ciapina L.P."/>
            <person name="Cicarelli R.M."/>
            <person name="Coutinho L.L."/>
            <person name="Cursino-Santos J.R."/>
            <person name="El-Dorry H."/>
            <person name="Faria J.B."/>
            <person name="Ferreira A.J."/>
            <person name="Ferreira R.C."/>
            <person name="Ferro M.I."/>
            <person name="Formighieri E.F."/>
            <person name="Franco M.C."/>
            <person name="Greggio C.C."/>
            <person name="Gruber A."/>
            <person name="Katsuyama A.M."/>
            <person name="Kishi L.T."/>
            <person name="Leite R.P."/>
            <person name="Lemos E.G."/>
            <person name="Lemos M.V."/>
            <person name="Locali E.C."/>
            <person name="Machado M.A."/>
            <person name="Madeira A.M."/>
            <person name="Martinez-Rossi N.M."/>
            <person name="Martins E.C."/>
            <person name="Meidanis J."/>
            <person name="Menck C.F."/>
            <person name="Miyaki C.Y."/>
            <person name="Moon D.H."/>
            <person name="Moreira L.M."/>
            <person name="Novo M.T."/>
            <person name="Okura V.K."/>
            <person name="Oliveira M.C."/>
            <person name="Oliveira V.R."/>
            <person name="Pereira H.A."/>
            <person name="Rossi A."/>
            <person name="Sena J.A."/>
            <person name="Silva C."/>
            <person name="de Souza R.F."/>
            <person name="Spinola L.A."/>
            <person name="Takita M.A."/>
            <person name="Tamura R.E."/>
            <person name="Teixeira E.C."/>
            <person name="Tezza R.I."/>
            <person name="Trindade dos Santos M."/>
            <person name="Truffi D."/>
            <person name="Tsai S.M."/>
            <person name="White F.F."/>
            <person name="Setubal J.C."/>
            <person name="Kitajima J.P."/>
        </authorList>
    </citation>
    <scope>NUCLEOTIDE SEQUENCE [LARGE SCALE GENOMIC DNA]</scope>
    <source>
        <strain evidence="2 3">306</strain>
    </source>
</reference>
<feature type="region of interest" description="Disordered" evidence="1">
    <location>
        <begin position="196"/>
        <end position="229"/>
    </location>
</feature>
<dbReference type="Proteomes" id="UP000000576">
    <property type="component" value="Chromosome"/>
</dbReference>
<dbReference type="KEGG" id="xac:XAC0920"/>
<feature type="compositionally biased region" description="Polar residues" evidence="1">
    <location>
        <begin position="197"/>
        <end position="210"/>
    </location>
</feature>
<sequence length="229" mass="26463">MLGPAGDRHRPAAAPQPKRLIWRRADLVGCQRQHQRHHRDRRPAGPEPGPVCLARLRHRPGHGISTMTHTTRLLLTLLLSAGPCASTLAQDGPPGPPPPGAPMDAPGPRGQGPRDETPMPEWDQLTKQQRQVMIDALRERWDDVPEERPRMYRHARRWLDMTPEQRKQAKAGMDRFRNMSPEQRREAKALFDRMRTLNPQQRNELQQRWQKMSPAERSAWLREHPPVED</sequence>
<dbReference type="InterPro" id="IPR021455">
    <property type="entry name" value="DUF3106"/>
</dbReference>
<feature type="region of interest" description="Disordered" evidence="1">
    <location>
        <begin position="86"/>
        <end position="121"/>
    </location>
</feature>
<dbReference type="EMBL" id="AE008923">
    <property type="protein sequence ID" value="AAM35808.1"/>
    <property type="molecule type" value="Genomic_DNA"/>
</dbReference>
<evidence type="ECO:0000313" key="3">
    <source>
        <dbReference type="Proteomes" id="UP000000576"/>
    </source>
</evidence>
<organism evidence="2 3">
    <name type="scientific">Xanthomonas axonopodis pv. citri (strain 306)</name>
    <dbReference type="NCBI Taxonomy" id="190486"/>
    <lineage>
        <taxon>Bacteria</taxon>
        <taxon>Pseudomonadati</taxon>
        <taxon>Pseudomonadota</taxon>
        <taxon>Gammaproteobacteria</taxon>
        <taxon>Lysobacterales</taxon>
        <taxon>Lysobacteraceae</taxon>
        <taxon>Xanthomonas</taxon>
    </lineage>
</organism>
<gene>
    <name evidence="2" type="ordered locus">XAC0920</name>
</gene>
<evidence type="ECO:0000256" key="1">
    <source>
        <dbReference type="SAM" id="MobiDB-lite"/>
    </source>
</evidence>
<protein>
    <recommendedName>
        <fullName evidence="4">DUF3106 domain-containing protein</fullName>
    </recommendedName>
</protein>
<evidence type="ECO:0008006" key="4">
    <source>
        <dbReference type="Google" id="ProtNLM"/>
    </source>
</evidence>
<feature type="compositionally biased region" description="Basic and acidic residues" evidence="1">
    <location>
        <begin position="219"/>
        <end position="229"/>
    </location>
</feature>
<dbReference type="Pfam" id="PF11304">
    <property type="entry name" value="DUF3106"/>
    <property type="match status" value="1"/>
</dbReference>
<name>A0AAI7ZDN9_XANAC</name>
<feature type="region of interest" description="Disordered" evidence="1">
    <location>
        <begin position="164"/>
        <end position="183"/>
    </location>
</feature>
<dbReference type="AlphaFoldDB" id="A0AAI7ZDN9"/>
<evidence type="ECO:0000313" key="2">
    <source>
        <dbReference type="EMBL" id="AAM35808.1"/>
    </source>
</evidence>
<accession>A0AAI7ZDN9</accession>